<keyword evidence="6" id="KW-0999">Mitochondrion inner membrane</keyword>
<reference evidence="13" key="1">
    <citation type="submission" date="2020-11" db="EMBL/GenBank/DDBJ databases">
        <authorList>
            <person name="Tran Van P."/>
        </authorList>
    </citation>
    <scope>NUCLEOTIDE SEQUENCE</scope>
</reference>
<dbReference type="EMBL" id="OC002434">
    <property type="protein sequence ID" value="CAD7261835.1"/>
    <property type="molecule type" value="Genomic_DNA"/>
</dbReference>
<dbReference type="FunFam" id="1.20.5.260:FF:000001">
    <property type="entry name" value="Cytochrome b-c1 complex subunit 9"/>
    <property type="match status" value="1"/>
</dbReference>
<dbReference type="GO" id="GO:0006122">
    <property type="term" value="P:mitochondrial electron transport, ubiquinol to cytochrome c"/>
    <property type="evidence" value="ECO:0007669"/>
    <property type="project" value="InterPro"/>
</dbReference>
<evidence type="ECO:0000256" key="12">
    <source>
        <dbReference type="ARBA" id="ARBA00076299"/>
    </source>
</evidence>
<dbReference type="GO" id="GO:0005743">
    <property type="term" value="C:mitochondrial inner membrane"/>
    <property type="evidence" value="ECO:0007669"/>
    <property type="project" value="UniProtKB-SubCell"/>
</dbReference>
<dbReference type="PANTHER" id="PTHR12980:SF0">
    <property type="entry name" value="CYTOCHROME B-C1 COMPLEX SUBUNIT 9"/>
    <property type="match status" value="1"/>
</dbReference>
<dbReference type="Gene3D" id="1.20.5.260">
    <property type="entry name" value="Cytochrome b-c1 complex subunit 9"/>
    <property type="match status" value="1"/>
</dbReference>
<protein>
    <recommendedName>
        <fullName evidence="11">Cytochrome b-c1 complex subunit 9</fullName>
    </recommendedName>
    <alternativeName>
        <fullName evidence="12">Complex III subunit X</fullName>
    </alternativeName>
</protein>
<evidence type="ECO:0000256" key="2">
    <source>
        <dbReference type="ARBA" id="ARBA00007856"/>
    </source>
</evidence>
<evidence type="ECO:0000256" key="11">
    <source>
        <dbReference type="ARBA" id="ARBA00068509"/>
    </source>
</evidence>
<dbReference type="InterPro" id="IPR036656">
    <property type="entry name" value="QCR9_sf"/>
</dbReference>
<dbReference type="InterPro" id="IPR008027">
    <property type="entry name" value="QCR9"/>
</dbReference>
<evidence type="ECO:0000256" key="6">
    <source>
        <dbReference type="ARBA" id="ARBA00022792"/>
    </source>
</evidence>
<evidence type="ECO:0000256" key="3">
    <source>
        <dbReference type="ARBA" id="ARBA00022448"/>
    </source>
</evidence>
<organism evidence="13">
    <name type="scientific">Timema shepardi</name>
    <name type="common">Walking stick</name>
    <dbReference type="NCBI Taxonomy" id="629360"/>
    <lineage>
        <taxon>Eukaryota</taxon>
        <taxon>Metazoa</taxon>
        <taxon>Ecdysozoa</taxon>
        <taxon>Arthropoda</taxon>
        <taxon>Hexapoda</taxon>
        <taxon>Insecta</taxon>
        <taxon>Pterygota</taxon>
        <taxon>Neoptera</taxon>
        <taxon>Polyneoptera</taxon>
        <taxon>Phasmatodea</taxon>
        <taxon>Timematodea</taxon>
        <taxon>Timematoidea</taxon>
        <taxon>Timematidae</taxon>
        <taxon>Timema</taxon>
    </lineage>
</organism>
<comment type="subcellular location">
    <subcellularLocation>
        <location evidence="1">Mitochondrion inner membrane</location>
        <topology evidence="1">Single-pass membrane protein</topology>
    </subcellularLocation>
</comment>
<keyword evidence="8" id="KW-1133">Transmembrane helix</keyword>
<gene>
    <name evidence="13" type="ORF">TSIB3V08_LOCUS5959</name>
</gene>
<comment type="similarity">
    <text evidence="2">Belongs to the UQCR10/QCR9 family.</text>
</comment>
<evidence type="ECO:0000256" key="7">
    <source>
        <dbReference type="ARBA" id="ARBA00022982"/>
    </source>
</evidence>
<evidence type="ECO:0000256" key="4">
    <source>
        <dbReference type="ARBA" id="ARBA00022660"/>
    </source>
</evidence>
<keyword evidence="7" id="KW-0249">Electron transport</keyword>
<dbReference type="SUPFAM" id="SSF81514">
    <property type="entry name" value="Subunit X (non-heme 7 kDa protein) of cytochrome bc1 complex (Ubiquinol-cytochrome c reductase)"/>
    <property type="match status" value="1"/>
</dbReference>
<accession>A0A7R9AWC9</accession>
<keyword evidence="4" id="KW-0679">Respiratory chain</keyword>
<dbReference type="GO" id="GO:0045275">
    <property type="term" value="C:respiratory chain complex III"/>
    <property type="evidence" value="ECO:0007669"/>
    <property type="project" value="InterPro"/>
</dbReference>
<keyword evidence="9" id="KW-0496">Mitochondrion</keyword>
<dbReference type="AlphaFoldDB" id="A0A7R9AWC9"/>
<evidence type="ECO:0000256" key="5">
    <source>
        <dbReference type="ARBA" id="ARBA00022692"/>
    </source>
</evidence>
<evidence type="ECO:0000313" key="13">
    <source>
        <dbReference type="EMBL" id="CAD7261835.1"/>
    </source>
</evidence>
<evidence type="ECO:0000256" key="9">
    <source>
        <dbReference type="ARBA" id="ARBA00023128"/>
    </source>
</evidence>
<evidence type="ECO:0000256" key="1">
    <source>
        <dbReference type="ARBA" id="ARBA00004434"/>
    </source>
</evidence>
<evidence type="ECO:0000256" key="8">
    <source>
        <dbReference type="ARBA" id="ARBA00022989"/>
    </source>
</evidence>
<name>A0A7R9AWC9_TIMSH</name>
<dbReference type="Pfam" id="PF05365">
    <property type="entry name" value="UCR_UQCRX_QCR9"/>
    <property type="match status" value="1"/>
</dbReference>
<dbReference type="PANTHER" id="PTHR12980">
    <property type="entry name" value="UBIQUINOL-CYTOCHROME C REDUCTASE COMPLEX, SUBUNIT X"/>
    <property type="match status" value="1"/>
</dbReference>
<keyword evidence="3" id="KW-0813">Transport</keyword>
<evidence type="ECO:0000256" key="10">
    <source>
        <dbReference type="ARBA" id="ARBA00023136"/>
    </source>
</evidence>
<keyword evidence="5" id="KW-0812">Transmembrane</keyword>
<keyword evidence="10" id="KW-0472">Membrane</keyword>
<sequence>MLLNTSRISFITPKTCAGLDTTSSVFSLNMQQIPSATALSFSGMWEMKMARISSIVYNALFKRTSTFAATIIVGAFFFERSFELGSNYIYDSINKGHWFTMITTTEHGTVRVTAPCTRHCQGNILLYTALSGSHPPVHGTVRLTAPLYTALSGGVQAQSYIIRKCCPLSQQIDITLQNCVDLKKQPSQYSKDLESKPNASVLEYASNPWWIPEDTMVLSSVTLEPISEFFSSQIFLKGIVAGDWKPCGLSSTKIIDEGFDLLDNGSLVLDVEDTSGEKTRNLVYPPSSFCSDSVYLVSCLPLRPSDYGGTSNRHLDNVMWRASHFQRNSMGRRRIRRYLLETSSRRGPVLQISVESRPRELRNGFHCKTHRIHTTDFINERSQVDIFPANIRNHSATLEITALSFHERLILLNLTSIGDGDGGISDESSSSFIMLCPCEESLCVRKCCSPEKILSFSSNQTKCIEHHQNNSEEWKPDFGEGSSNLTYVTVYGSNICKPDQGIYVLNPNSEEPHKEFYILENGQAVSKLVLVLKASPYLAPFGKEL</sequence>
<proteinExistence type="inferred from homology"/>